<comment type="caution">
    <text evidence="1">The sequence shown here is derived from an EMBL/GenBank/DDBJ whole genome shotgun (WGS) entry which is preliminary data.</text>
</comment>
<organism evidence="1 2">
    <name type="scientific">Mycobacterium gordonae</name>
    <dbReference type="NCBI Taxonomy" id="1778"/>
    <lineage>
        <taxon>Bacteria</taxon>
        <taxon>Bacillati</taxon>
        <taxon>Actinomycetota</taxon>
        <taxon>Actinomycetes</taxon>
        <taxon>Mycobacteriales</taxon>
        <taxon>Mycobacteriaceae</taxon>
        <taxon>Mycobacterium</taxon>
    </lineage>
</organism>
<sequence>MAAGGGVSYPTPHTVGLHTYSGGGDDGYGNPVPVFTPAKASPGVLYKVVGWVDLFLPSAMERNENMKRVISYLQLFAPDTFPATAYDLIDLNGDPTNQWEVLGEANDYTHGPWWTPGCKVWNLRQVTG</sequence>
<dbReference type="EMBL" id="LQOY01000237">
    <property type="protein sequence ID" value="ORV68912.1"/>
    <property type="molecule type" value="Genomic_DNA"/>
</dbReference>
<gene>
    <name evidence="1" type="ORF">AWC08_06885</name>
</gene>
<proteinExistence type="predicted"/>
<dbReference type="Proteomes" id="UP000193928">
    <property type="component" value="Unassembled WGS sequence"/>
</dbReference>
<reference evidence="1 2" key="1">
    <citation type="submission" date="2016-01" db="EMBL/GenBank/DDBJ databases">
        <title>The new phylogeny of the genus Mycobacterium.</title>
        <authorList>
            <person name="Tarcisio F."/>
            <person name="Conor M."/>
            <person name="Antonella G."/>
            <person name="Elisabetta G."/>
            <person name="Giulia F.S."/>
            <person name="Sara T."/>
            <person name="Anna F."/>
            <person name="Clotilde B."/>
            <person name="Roberto B."/>
            <person name="Veronica D.S."/>
            <person name="Fabio R."/>
            <person name="Monica P."/>
            <person name="Olivier J."/>
            <person name="Enrico T."/>
            <person name="Nicola S."/>
        </authorList>
    </citation>
    <scope>NUCLEOTIDE SEQUENCE [LARGE SCALE GENOMIC DNA]</scope>
    <source>
        <strain evidence="1 2">DSM 44160</strain>
    </source>
</reference>
<keyword evidence="2" id="KW-1185">Reference proteome</keyword>
<dbReference type="AlphaFoldDB" id="A0A1X1VID4"/>
<evidence type="ECO:0000313" key="1">
    <source>
        <dbReference type="EMBL" id="ORV68912.1"/>
    </source>
</evidence>
<evidence type="ECO:0000313" key="2">
    <source>
        <dbReference type="Proteomes" id="UP000193928"/>
    </source>
</evidence>
<accession>A0A1X1VID4</accession>
<protein>
    <submittedName>
        <fullName evidence="1">Uncharacterized protein</fullName>
    </submittedName>
</protein>
<name>A0A1X1VID4_MYCGO</name>